<reference evidence="2" key="1">
    <citation type="submission" date="2025-08" db="UniProtKB">
        <authorList>
            <consortium name="RefSeq"/>
        </authorList>
    </citation>
    <scope>IDENTIFICATION</scope>
</reference>
<dbReference type="Proteomes" id="UP000694863">
    <property type="component" value="Unplaced"/>
</dbReference>
<accession>A0AC55DPJ1</accession>
<organism evidence="1 2">
    <name type="scientific">Echinops telfairi</name>
    <name type="common">Lesser hedgehog tenrec</name>
    <dbReference type="NCBI Taxonomy" id="9371"/>
    <lineage>
        <taxon>Eukaryota</taxon>
        <taxon>Metazoa</taxon>
        <taxon>Chordata</taxon>
        <taxon>Craniata</taxon>
        <taxon>Vertebrata</taxon>
        <taxon>Euteleostomi</taxon>
        <taxon>Mammalia</taxon>
        <taxon>Eutheria</taxon>
        <taxon>Afrotheria</taxon>
        <taxon>Tenrecidae</taxon>
        <taxon>Tenrecinae</taxon>
        <taxon>Echinops</taxon>
    </lineage>
</organism>
<evidence type="ECO:0000313" key="2">
    <source>
        <dbReference type="RefSeq" id="XP_045153667.1"/>
    </source>
</evidence>
<evidence type="ECO:0000313" key="1">
    <source>
        <dbReference type="Proteomes" id="UP000694863"/>
    </source>
</evidence>
<sequence>MASTWKLILLLSVVGCPTEHSEALPGLPTSYAALLRIKKSSASTLSGSKTRPRYNSPSLGTLSVSSPSWRGAAQHYYSPVNLYHSSDAFKQDESVDYGPVFVQEPDDIIFPTDSDEKKVALNCEVRGNPAPNYRWLRNGTEVDLESDYRYSLIDGTFIISNPNEAKDSGHYQCLAANTFGSILSREAILQFAYLGNFSGRTRSAVSVREGQGVVLMCSPPPHSPEIIYSWVFNEFPSFVAEDSRRFISQQTGNLYISKVQTSDVGSYICLVKNTVTNERVLSPPTPLTLRNDGVMGEYEPKIEVHFPLTVTAAKGTTVKMECFALGNPVPTITWMKVSGYIPSKSRLRKSQAVLEIPNVQLDDGGIYECRAENSRGKNSFRGQLQVYTYPHWIEKLNDTHLDSGSPLRWECKATGKPRPTYRWLKNGGPLLPQSRVEMVNGVLMIRNVNQSDAGMYQCLAENKYGVIYASAELRILASAPAFALDQLKKTIIVTKGQEVTMECKPQGSPKPTISWKKGDKAVRGNKRVAPEKSNPNNGFSGNLLGQIIQGKDVSQEGYGNCLRNSRKISGKLEKEPGYMVPIKYISYGVDGMRKNNWLARGHRTVLQTTDIKVPRQQSVQCGRLILFTLILSICTICSHLLIVLLQGSHVLRGLRELSFLHPLTHVPMDKGTLGVHQVKLVVQASPDLSNGCGVAQHAHSSLHLGQVSTRDHSGRLVINANLEASGTPVHKLDAALGLDGGNGSIDIFGNHVTTVQQTAGHAFSMVGVTFHHLVSWLKTSIGDLYYSKLFVVSFLSRDDRGVCDQREVDAGVGHQVGLEFCQIYIQGTIKSEGSSNGGHYLANQAVKVGIGWALDIKVPTTDVVDGLIVYRRHNLSAPGCCGKPRSPGDPCTDQGQLADSVQDEVDDLLADGVVPTGIIVGSILLAHDELLRVEELAVGSSVNFINDCGLRVYKHGPGHMLASTRLTEEGVEGVIPSHNGFVTGHLAIRLDAVFQTVELPAGIADLDTGLADVDGDALTHVRAQPTRIELTPRRTELTVGESVVLNCKAIHDASLAVSFSWTLKGQPIEFEKEGGHFESIRVQASSADLMIRNILLMHAGRYGCRVQTTADSVSDEAELLVRGPPGPPGIVIVEEITESTATLSWSPAADNHSPVSSYNLQARSPFSLGWQTVKTVPEIITGDMESAMAVELNPWVEYEFRVVATNPIGTGDPSTPSRMIRTNEAVPKTAPTNVSGRSGRRHELVIAWEPVSEEFQNGEGFGYIVAFRPNGTRGWKEKMVTSSEASKFIYRDESVPPLTPFEVKVGVYNNKGDGPFSQIVVICSAEGEPSTAPTDVKAISLSMSEILVAWKHMKESLGRPQGFEVSYWKDMEPEEAAAETVQTRGNESSITLTGLEGNTLYHFTVRAYNGAGYGPPSREVSAATKKSPPSQAPSNLRWEQQGSQVSLGWEPVRPLANESEVMGYKVFYRQEGHSISEIIETQKPQAVVPLPDAGVYIIEVRAYSEGGDGTASSQIRVPSYSGGKITSAQSTLHTLSTSSSSVTLLLALMIPSTSW</sequence>
<name>A0AC55DPJ1_ECHTE</name>
<keyword evidence="1" id="KW-1185">Reference proteome</keyword>
<proteinExistence type="predicted"/>
<dbReference type="RefSeq" id="XP_045153667.1">
    <property type="nucleotide sequence ID" value="XM_045297732.1"/>
</dbReference>
<gene>
    <name evidence="2" type="primary">CNTN5</name>
</gene>
<protein>
    <submittedName>
        <fullName evidence="2">Contactin-5</fullName>
    </submittedName>
</protein>